<comment type="caution">
    <text evidence="2">The sequence shown here is derived from an EMBL/GenBank/DDBJ whole genome shotgun (WGS) entry which is preliminary data.</text>
</comment>
<organism evidence="2 3">
    <name type="scientific">Afipia felis</name>
    <name type="common">Cat scratch disease bacillus</name>
    <dbReference type="NCBI Taxonomy" id="1035"/>
    <lineage>
        <taxon>Bacteria</taxon>
        <taxon>Pseudomonadati</taxon>
        <taxon>Pseudomonadota</taxon>
        <taxon>Alphaproteobacteria</taxon>
        <taxon>Hyphomicrobiales</taxon>
        <taxon>Nitrobacteraceae</taxon>
        <taxon>Afipia</taxon>
    </lineage>
</organism>
<reference evidence="2 3" key="1">
    <citation type="journal article" date="2014" name="Genome Announc.">
        <title>Genome Sequence of Afipia felis Strain 76713, Isolated in Hospital Water Using an Amoeba Co-Culture Procedure.</title>
        <authorList>
            <person name="Benamar S."/>
            <person name="La Scola B."/>
            <person name="Croce O."/>
        </authorList>
    </citation>
    <scope>NUCLEOTIDE SEQUENCE [LARGE SCALE GENOMIC DNA]</scope>
    <source>
        <strain evidence="2 3">76713</strain>
    </source>
</reference>
<dbReference type="STRING" id="1035.BN961_01966"/>
<accession>A0A090MM99</accession>
<name>A0A090MM99_AFIFE</name>
<dbReference type="GO" id="GO:0016491">
    <property type="term" value="F:oxidoreductase activity"/>
    <property type="evidence" value="ECO:0007669"/>
    <property type="project" value="InterPro"/>
</dbReference>
<proteinExistence type="predicted"/>
<dbReference type="InterPro" id="IPR017830">
    <property type="entry name" value="SQase_HpnE"/>
</dbReference>
<dbReference type="AlphaFoldDB" id="A0A090MM99"/>
<dbReference type="SUPFAM" id="SSF51905">
    <property type="entry name" value="FAD/NAD(P)-binding domain"/>
    <property type="match status" value="1"/>
</dbReference>
<dbReference type="NCBIfam" id="TIGR03467">
    <property type="entry name" value="HpnE"/>
    <property type="match status" value="1"/>
</dbReference>
<dbReference type="Proteomes" id="UP000035762">
    <property type="component" value="Unassembled WGS sequence"/>
</dbReference>
<sequence>MTKTAHIIGAGLSGLSAGVRLAKEGFEVHVHEATQYTGGRCRSYYDGATDMVIDNGNHLMLSGNHHVRLYAKALNTYDKLVGPVRAQFPFMDVASGKRWLLDLGAGRFPGWLFDPKRRVPDTYVRDYLALLPLAWAQPEALVEDTIPCECVLYQRLVQPLLIAALNVEPPQGSAGLAGAIVRETLLAGGAACRPLIARDGLSPVLIDPAIVLIKKKGGSLTLGHELRKIERSPLRATGLNFGTETIPLGPGDVVVLAVPARAASGLMPGIKAPTKFRAILNAHFRFTPPANVPPLTGVVGGLIEWLFAFPDRLSITISAAERLLNLPREDLARDIWRDICKVAGLATDIAEGPLPPWQIVRERRATFEATPEQNALRSGAATELKNLFLAGDWTNTGLPLTIEGSIRSGDHAADLILQMQE</sequence>
<dbReference type="InterPro" id="IPR036188">
    <property type="entry name" value="FAD/NAD-bd_sf"/>
</dbReference>
<dbReference type="OrthoDB" id="7849608at2"/>
<dbReference type="Pfam" id="PF01593">
    <property type="entry name" value="Amino_oxidase"/>
    <property type="match status" value="1"/>
</dbReference>
<dbReference type="RefSeq" id="WP_048756442.1">
    <property type="nucleotide sequence ID" value="NZ_CCAZ020000001.1"/>
</dbReference>
<gene>
    <name evidence="2" type="ORF">BN961_01966</name>
</gene>
<dbReference type="PANTHER" id="PTHR42923:SF47">
    <property type="entry name" value="BLR3003 PROTEIN"/>
    <property type="match status" value="1"/>
</dbReference>
<evidence type="ECO:0000313" key="3">
    <source>
        <dbReference type="Proteomes" id="UP000035762"/>
    </source>
</evidence>
<dbReference type="Gene3D" id="3.50.50.60">
    <property type="entry name" value="FAD/NAD(P)-binding domain"/>
    <property type="match status" value="1"/>
</dbReference>
<protein>
    <submittedName>
        <fullName evidence="2">Protoporphyrinogen oxidase</fullName>
    </submittedName>
</protein>
<feature type="domain" description="Amine oxidase" evidence="1">
    <location>
        <begin position="12"/>
        <end position="417"/>
    </location>
</feature>
<evidence type="ECO:0000313" key="2">
    <source>
        <dbReference type="EMBL" id="CEG08550.1"/>
    </source>
</evidence>
<dbReference type="Gene3D" id="3.90.660.50">
    <property type="match status" value="1"/>
</dbReference>
<dbReference type="EMBL" id="CCAZ020000001">
    <property type="protein sequence ID" value="CEG08550.1"/>
    <property type="molecule type" value="Genomic_DNA"/>
</dbReference>
<dbReference type="InterPro" id="IPR002937">
    <property type="entry name" value="Amino_oxidase"/>
</dbReference>
<keyword evidence="3" id="KW-1185">Reference proteome</keyword>
<evidence type="ECO:0000259" key="1">
    <source>
        <dbReference type="Pfam" id="PF01593"/>
    </source>
</evidence>
<dbReference type="PANTHER" id="PTHR42923">
    <property type="entry name" value="PROTOPORPHYRINOGEN OXIDASE"/>
    <property type="match status" value="1"/>
</dbReference>
<dbReference type="InterPro" id="IPR050464">
    <property type="entry name" value="Zeta_carotene_desat/Oxidored"/>
</dbReference>